<protein>
    <submittedName>
        <fullName evidence="2">Flp pilus assembly protein CpaB</fullName>
    </submittedName>
</protein>
<proteinExistence type="predicted"/>
<accession>A0A0P1EPI8</accession>
<evidence type="ECO:0000313" key="2">
    <source>
        <dbReference type="EMBL" id="CUH52279.1"/>
    </source>
</evidence>
<sequence>MRAIFAAVLLIGLGIAGFAVYMAQNYIKELDRQAEMARKNAPPAVDLVDGFIVAREMKFGEKLAIKDVRRVKWPKAAVVDGMFTDAEVLFPDGDNQQRVILRTMEKGEVLIAAKLTEPGQEAGIRSRLKEGERAFTIKVDVTSGVSGLLRPGDRVDVYWTGRADNDRSGRGDFTKLIQPNVKLIAVDQSVNEEMKGGGIARTVTVAVTSEEVPSLNFAQSSGRLSLSLVGAGDDTVAEVIEVDQKSLLGLQEEAQPVAREIVQVAPERVCTIKNRKAGQVIEIPIPCTN</sequence>
<dbReference type="InterPro" id="IPR017592">
    <property type="entry name" value="Pilus_assmbl_Flp-typ_CpaB"/>
</dbReference>
<feature type="domain" description="Flp pilus assembly protein RcpC/CpaB" evidence="1">
    <location>
        <begin position="126"/>
        <end position="228"/>
    </location>
</feature>
<dbReference type="STRING" id="321267.SHM7688_01725"/>
<keyword evidence="3" id="KW-1185">Reference proteome</keyword>
<dbReference type="EMBL" id="CYPW01000017">
    <property type="protein sequence ID" value="CUH52279.1"/>
    <property type="molecule type" value="Genomic_DNA"/>
</dbReference>
<dbReference type="Pfam" id="PF16976">
    <property type="entry name" value="RcpC"/>
    <property type="match status" value="1"/>
</dbReference>
<dbReference type="InterPro" id="IPR031571">
    <property type="entry name" value="RcpC_dom"/>
</dbReference>
<dbReference type="NCBIfam" id="TIGR03177">
    <property type="entry name" value="pilus_cpaB"/>
    <property type="match status" value="1"/>
</dbReference>
<gene>
    <name evidence="2" type="ORF">SHM7688_01725</name>
</gene>
<name>A0A0P1EPI8_9RHOB</name>
<evidence type="ECO:0000313" key="3">
    <source>
        <dbReference type="Proteomes" id="UP000054823"/>
    </source>
</evidence>
<dbReference type="AlphaFoldDB" id="A0A0P1EPI8"/>
<dbReference type="RefSeq" id="WP_058239506.1">
    <property type="nucleotide sequence ID" value="NZ_CYPW01000017.1"/>
</dbReference>
<organism evidence="2 3">
    <name type="scientific">Shimia marina</name>
    <dbReference type="NCBI Taxonomy" id="321267"/>
    <lineage>
        <taxon>Bacteria</taxon>
        <taxon>Pseudomonadati</taxon>
        <taxon>Pseudomonadota</taxon>
        <taxon>Alphaproteobacteria</taxon>
        <taxon>Rhodobacterales</taxon>
        <taxon>Roseobacteraceae</taxon>
    </lineage>
</organism>
<evidence type="ECO:0000259" key="1">
    <source>
        <dbReference type="Pfam" id="PF16976"/>
    </source>
</evidence>
<reference evidence="2 3" key="1">
    <citation type="submission" date="2015-09" db="EMBL/GenBank/DDBJ databases">
        <authorList>
            <consortium name="Swine Surveillance"/>
        </authorList>
    </citation>
    <scope>NUCLEOTIDE SEQUENCE [LARGE SCALE GENOMIC DNA]</scope>
    <source>
        <strain evidence="2 3">CECT 7688</strain>
    </source>
</reference>
<dbReference type="Proteomes" id="UP000054823">
    <property type="component" value="Unassembled WGS sequence"/>
</dbReference>
<dbReference type="OrthoDB" id="163768at2"/>
<dbReference type="CDD" id="cd11614">
    <property type="entry name" value="SAF_CpaB_FlgA_like"/>
    <property type="match status" value="1"/>
</dbReference>